<gene>
    <name evidence="2" type="ORF">GFD21_02955</name>
</gene>
<keyword evidence="3" id="KW-1185">Reference proteome</keyword>
<keyword evidence="1" id="KW-0812">Transmembrane</keyword>
<keyword evidence="1" id="KW-0472">Membrane</keyword>
<feature type="transmembrane region" description="Helical" evidence="1">
    <location>
        <begin position="40"/>
        <end position="59"/>
    </location>
</feature>
<sequence length="238" mass="27983">MSSSRSVLLYPESSTRDLVEDLGKELHLNADYCRRHIRRISWTPLLLLLAVCFIAFGTFRKQGFLYELFIAFGGFLLGCAMPSPAWLNQWTQSVNDTLKNSQGAIGIFRAIWVNTPMGDHSGEMWFPNGRVGVGKLRKMWMKFRFPHIARTWRRFFRPGVYPPSPTPLPFDKDSLIGKLPNRLHMWRKKRLLYQVSRYLYELHPTQRTLSYLINYADYYRCRLRPEKISKGVIQFPDE</sequence>
<protein>
    <submittedName>
        <fullName evidence="2">Uncharacterized protein</fullName>
    </submittedName>
</protein>
<comment type="caution">
    <text evidence="2">The sequence shown here is derived from an EMBL/GenBank/DDBJ whole genome shotgun (WGS) entry which is preliminary data.</text>
</comment>
<proteinExistence type="predicted"/>
<dbReference type="EMBL" id="WHZV01000001">
    <property type="protein sequence ID" value="NEG54751.1"/>
    <property type="molecule type" value="Genomic_DNA"/>
</dbReference>
<evidence type="ECO:0000256" key="1">
    <source>
        <dbReference type="SAM" id="Phobius"/>
    </source>
</evidence>
<dbReference type="Proteomes" id="UP000483293">
    <property type="component" value="Unassembled WGS sequence"/>
</dbReference>
<keyword evidence="1" id="KW-1133">Transmembrane helix</keyword>
<feature type="transmembrane region" description="Helical" evidence="1">
    <location>
        <begin position="65"/>
        <end position="87"/>
    </location>
</feature>
<organism evidence="2 3">
    <name type="scientific">Bifidobacterium platyrrhinorum</name>
    <dbReference type="NCBI Taxonomy" id="2661628"/>
    <lineage>
        <taxon>Bacteria</taxon>
        <taxon>Bacillati</taxon>
        <taxon>Actinomycetota</taxon>
        <taxon>Actinomycetes</taxon>
        <taxon>Bifidobacteriales</taxon>
        <taxon>Bifidobacteriaceae</taxon>
        <taxon>Bifidobacterium</taxon>
    </lineage>
</organism>
<name>A0A6L9SUD0_9BIFI</name>
<evidence type="ECO:0000313" key="3">
    <source>
        <dbReference type="Proteomes" id="UP000483293"/>
    </source>
</evidence>
<reference evidence="2 3" key="1">
    <citation type="submission" date="2019-10" db="EMBL/GenBank/DDBJ databases">
        <title>Bifidobacterium from non-human primates.</title>
        <authorList>
            <person name="Modesto M."/>
        </authorList>
    </citation>
    <scope>NUCLEOTIDE SEQUENCE [LARGE SCALE GENOMIC DNA]</scope>
    <source>
        <strain evidence="2 3">SMA15</strain>
    </source>
</reference>
<accession>A0A6L9SUD0</accession>
<dbReference type="AlphaFoldDB" id="A0A6L9SUD0"/>
<evidence type="ECO:0000313" key="2">
    <source>
        <dbReference type="EMBL" id="NEG54751.1"/>
    </source>
</evidence>